<dbReference type="SMART" id="SM00547">
    <property type="entry name" value="ZnF_RBZ"/>
    <property type="match status" value="1"/>
</dbReference>
<dbReference type="Gene3D" id="3.30.2350.10">
    <property type="entry name" value="Pseudouridine synthase"/>
    <property type="match status" value="1"/>
</dbReference>
<dbReference type="InterPro" id="IPR020103">
    <property type="entry name" value="PsdUridine_synth_cat_dom_sf"/>
</dbReference>
<feature type="region of interest" description="Disordered" evidence="6">
    <location>
        <begin position="119"/>
        <end position="149"/>
    </location>
</feature>
<keyword evidence="7" id="KW-0472">Membrane</keyword>
<keyword evidence="7" id="KW-1133">Transmembrane helix</keyword>
<evidence type="ECO:0000256" key="2">
    <source>
        <dbReference type="ARBA" id="ARBA00022723"/>
    </source>
</evidence>
<feature type="compositionally biased region" description="Basic and acidic residues" evidence="6">
    <location>
        <begin position="761"/>
        <end position="771"/>
    </location>
</feature>
<gene>
    <name evidence="9" type="ORF">PCOR1329_LOCUS49276</name>
</gene>
<comment type="similarity">
    <text evidence="1">Belongs to the pseudouridine synthase RluA family.</text>
</comment>
<feature type="region of interest" description="Disordered" evidence="6">
    <location>
        <begin position="728"/>
        <end position="783"/>
    </location>
</feature>
<keyword evidence="4" id="KW-0862">Zinc</keyword>
<name>A0ABN9UKB9_9DINO</name>
<dbReference type="Pfam" id="PF04791">
    <property type="entry name" value="LMBR1"/>
    <property type="match status" value="1"/>
</dbReference>
<accession>A0ABN9UKB9</accession>
<comment type="caution">
    <text evidence="9">The sequence shown here is derived from an EMBL/GenBank/DDBJ whole genome shotgun (WGS) entry which is preliminary data.</text>
</comment>
<evidence type="ECO:0000256" key="5">
    <source>
        <dbReference type="PROSITE-ProRule" id="PRU00322"/>
    </source>
</evidence>
<keyword evidence="7" id="KW-0812">Transmembrane</keyword>
<dbReference type="PANTHER" id="PTHR21600:SF87">
    <property type="entry name" value="RNA PSEUDOURIDYLATE SYNTHASE DOMAIN-CONTAINING PROTEIN 1"/>
    <property type="match status" value="1"/>
</dbReference>
<dbReference type="CDD" id="cd02869">
    <property type="entry name" value="PseudoU_synth_RluA_like"/>
    <property type="match status" value="1"/>
</dbReference>
<organism evidence="9 10">
    <name type="scientific">Prorocentrum cordatum</name>
    <dbReference type="NCBI Taxonomy" id="2364126"/>
    <lineage>
        <taxon>Eukaryota</taxon>
        <taxon>Sar</taxon>
        <taxon>Alveolata</taxon>
        <taxon>Dinophyceae</taxon>
        <taxon>Prorocentrales</taxon>
        <taxon>Prorocentraceae</taxon>
        <taxon>Prorocentrum</taxon>
    </lineage>
</organism>
<dbReference type="PROSITE" id="PS50199">
    <property type="entry name" value="ZF_RANBP2_2"/>
    <property type="match status" value="1"/>
</dbReference>
<dbReference type="InterPro" id="IPR036443">
    <property type="entry name" value="Znf_RanBP2_sf"/>
</dbReference>
<dbReference type="InterPro" id="IPR050188">
    <property type="entry name" value="RluA_PseudoU_synthase"/>
</dbReference>
<feature type="transmembrane region" description="Helical" evidence="7">
    <location>
        <begin position="849"/>
        <end position="871"/>
    </location>
</feature>
<evidence type="ECO:0000313" key="10">
    <source>
        <dbReference type="Proteomes" id="UP001189429"/>
    </source>
</evidence>
<dbReference type="PANTHER" id="PTHR21600">
    <property type="entry name" value="MITOCHONDRIAL RNA PSEUDOURIDINE SYNTHASE"/>
    <property type="match status" value="1"/>
</dbReference>
<dbReference type="InterPro" id="IPR006876">
    <property type="entry name" value="LMBR1-like_membr_prot"/>
</dbReference>
<evidence type="ECO:0000256" key="1">
    <source>
        <dbReference type="ARBA" id="ARBA00010876"/>
    </source>
</evidence>
<evidence type="ECO:0000256" key="4">
    <source>
        <dbReference type="ARBA" id="ARBA00022833"/>
    </source>
</evidence>
<dbReference type="Gene3D" id="4.10.1060.10">
    <property type="entry name" value="Zinc finger, RanBP2-type"/>
    <property type="match status" value="1"/>
</dbReference>
<dbReference type="SUPFAM" id="SSF55120">
    <property type="entry name" value="Pseudouridine synthase"/>
    <property type="match status" value="1"/>
</dbReference>
<evidence type="ECO:0000256" key="3">
    <source>
        <dbReference type="ARBA" id="ARBA00022771"/>
    </source>
</evidence>
<feature type="compositionally biased region" description="Gly residues" evidence="6">
    <location>
        <begin position="742"/>
        <end position="756"/>
    </location>
</feature>
<evidence type="ECO:0000256" key="6">
    <source>
        <dbReference type="SAM" id="MobiDB-lite"/>
    </source>
</evidence>
<proteinExistence type="inferred from homology"/>
<evidence type="ECO:0000313" key="9">
    <source>
        <dbReference type="EMBL" id="CAK0860270.1"/>
    </source>
</evidence>
<reference evidence="9" key="1">
    <citation type="submission" date="2023-10" db="EMBL/GenBank/DDBJ databases">
        <authorList>
            <person name="Chen Y."/>
            <person name="Shah S."/>
            <person name="Dougan E. K."/>
            <person name="Thang M."/>
            <person name="Chan C."/>
        </authorList>
    </citation>
    <scope>NUCLEOTIDE SEQUENCE [LARGE SCALE GENOMIC DNA]</scope>
</reference>
<dbReference type="InterPro" id="IPR001876">
    <property type="entry name" value="Znf_RanBP2"/>
</dbReference>
<evidence type="ECO:0000259" key="8">
    <source>
        <dbReference type="PROSITE" id="PS50199"/>
    </source>
</evidence>
<feature type="domain" description="RanBP2-type" evidence="8">
    <location>
        <begin position="12"/>
        <end position="41"/>
    </location>
</feature>
<protein>
    <recommendedName>
        <fullName evidence="8">RanBP2-type domain-containing protein</fullName>
    </recommendedName>
</protein>
<dbReference type="Pfam" id="PF00849">
    <property type="entry name" value="PseudoU_synth_2"/>
    <property type="match status" value="1"/>
</dbReference>
<keyword evidence="2" id="KW-0479">Metal-binding</keyword>
<dbReference type="Proteomes" id="UP001189429">
    <property type="component" value="Unassembled WGS sequence"/>
</dbReference>
<dbReference type="EMBL" id="CAUYUJ010015960">
    <property type="protein sequence ID" value="CAK0860270.1"/>
    <property type="molecule type" value="Genomic_DNA"/>
</dbReference>
<sequence>MAGRPPFQSRDRAGDWTCPGCSFLVFGTRDRCPQCGATRDAARSPAETQDSAADAELPSLFSFLRSWAKATARSLEPALTDAVLNYIAAEFGAAPAVLQLDPWGARGLVDGAGVLARLPSGRGAHRGRGGDRPPFRRRPGGPPPRESNMFWGIEKLEENPYWWRADVEEICFDLQMTEPEDLTERVSPMMRQWWDVEKLAESDSFIAISKPPGMFVRTDDDGLWEKSPQNFVHVAHQRFDMASKDEPRQRGICHRLDLCTSGVQIFGNSWEAFQHFATQNSAHRMQKEYLTLVHGRLGGPDRPNIGVIDVPMKKWQDMTRREFGSVVCANREGKESVSKYRVLRQWKVPAKGTTRFWGEDRWFSLVQMRIMTGRTHQIRVHMAFLGHPLVCDEKYNPSSVEQDMVLVPRIFLHCTRMQFEDMDGSMFTASSDLAPDLQVALHRLHELSELPSGASAEAAAPAAAATAGPGFPGFQWLLEHTKAAEPEEFVVPEGGFEDLAIAHNCYNCQEVEKATCSLVRRDSRSALSWKLTAQEASDGAAAVADMLARGLEASWGPRVLWMPSGQRQLQEELRSAVAAEAQDLREPLPQELGKHWGAHGYRWAWAHDGENENGWFRLHAGGVLTTNWGNGTWELLERNSTEVLLVTFCSVEHALRFQDVGSTAGASFDMVSKRRLNQQPGIRDDIRRGCHVEALDPGAPAAGTTRGWPLRAGGSVVGDALGARFGPGEAVSADSSREGDGAASGAGSAGGGGGAGAACREAPRRSGRAEKSGLQQRSRSATPKFRLPSTVSQVRVVPWIRTSLSTWMARLLLLPRQSTMFSNKGQLTMFSERISLSVLSFLFKEAHGFVLTQFYCIVPLSYMVCTAYWSIFRLKIVGWYGLYANHNTDTGSLLWCASILARRGAH</sequence>
<dbReference type="InterPro" id="IPR006145">
    <property type="entry name" value="PsdUridine_synth_RsuA/RluA"/>
</dbReference>
<dbReference type="SUPFAM" id="SSF90209">
    <property type="entry name" value="Ran binding protein zinc finger-like"/>
    <property type="match status" value="1"/>
</dbReference>
<evidence type="ECO:0000256" key="7">
    <source>
        <dbReference type="SAM" id="Phobius"/>
    </source>
</evidence>
<keyword evidence="10" id="KW-1185">Reference proteome</keyword>
<keyword evidence="3 5" id="KW-0863">Zinc-finger</keyword>